<accession>A0A8S5M9Q1</accession>
<organism evidence="1">
    <name type="scientific">Siphoviridae sp. ctB3v5</name>
    <dbReference type="NCBI Taxonomy" id="2826186"/>
    <lineage>
        <taxon>Viruses</taxon>
        <taxon>Duplodnaviria</taxon>
        <taxon>Heunggongvirae</taxon>
        <taxon>Uroviricota</taxon>
        <taxon>Caudoviricetes</taxon>
    </lineage>
</organism>
<protein>
    <submittedName>
        <fullName evidence="1">Uncharacterized protein</fullName>
    </submittedName>
</protein>
<sequence length="77" mass="8910">MALVQAMSRRLVSLTLHLDLEYYIWDLQELLLSPIDHSRGPSSLVLIHFVLFLSKTLYLSSDNLYTKSYASYLGIYL</sequence>
<name>A0A8S5M9Q1_9CAUD</name>
<proteinExistence type="predicted"/>
<reference evidence="1" key="1">
    <citation type="journal article" date="2021" name="Proc. Natl. Acad. Sci. U.S.A.">
        <title>A Catalog of Tens of Thousands of Viruses from Human Metagenomes Reveals Hidden Associations with Chronic Diseases.</title>
        <authorList>
            <person name="Tisza M.J."/>
            <person name="Buck C.B."/>
        </authorList>
    </citation>
    <scope>NUCLEOTIDE SEQUENCE</scope>
    <source>
        <strain evidence="1">CtB3v5</strain>
    </source>
</reference>
<evidence type="ECO:0000313" key="1">
    <source>
        <dbReference type="EMBL" id="DAD78675.1"/>
    </source>
</evidence>
<dbReference type="EMBL" id="BK014849">
    <property type="protein sequence ID" value="DAD78675.1"/>
    <property type="molecule type" value="Genomic_DNA"/>
</dbReference>